<accession>A0AAD9XY40</accession>
<dbReference type="EMBL" id="VYYT01000776">
    <property type="protein sequence ID" value="KAK2729710.1"/>
    <property type="molecule type" value="Genomic_DNA"/>
</dbReference>
<evidence type="ECO:0000313" key="3">
    <source>
        <dbReference type="Proteomes" id="UP001281614"/>
    </source>
</evidence>
<keyword evidence="3" id="KW-1185">Reference proteome</keyword>
<dbReference type="Proteomes" id="UP001281614">
    <property type="component" value="Unassembled WGS sequence"/>
</dbReference>
<feature type="region of interest" description="Disordered" evidence="1">
    <location>
        <begin position="1"/>
        <end position="35"/>
    </location>
</feature>
<protein>
    <submittedName>
        <fullName evidence="2">Uncharacterized protein</fullName>
    </submittedName>
</protein>
<evidence type="ECO:0000256" key="1">
    <source>
        <dbReference type="SAM" id="MobiDB-lite"/>
    </source>
</evidence>
<comment type="caution">
    <text evidence="2">The sequence shown here is derived from an EMBL/GenBank/DDBJ whole genome shotgun (WGS) entry which is preliminary data.</text>
</comment>
<proteinExistence type="predicted"/>
<feature type="compositionally biased region" description="Polar residues" evidence="1">
    <location>
        <begin position="15"/>
        <end position="27"/>
    </location>
</feature>
<name>A0AAD9XY40_COLKA</name>
<organism evidence="2 3">
    <name type="scientific">Colletotrichum kahawae</name>
    <name type="common">Coffee berry disease fungus</name>
    <dbReference type="NCBI Taxonomy" id="34407"/>
    <lineage>
        <taxon>Eukaryota</taxon>
        <taxon>Fungi</taxon>
        <taxon>Dikarya</taxon>
        <taxon>Ascomycota</taxon>
        <taxon>Pezizomycotina</taxon>
        <taxon>Sordariomycetes</taxon>
        <taxon>Hypocreomycetidae</taxon>
        <taxon>Glomerellales</taxon>
        <taxon>Glomerellaceae</taxon>
        <taxon>Colletotrichum</taxon>
        <taxon>Colletotrichum gloeosporioides species complex</taxon>
    </lineage>
</organism>
<dbReference type="AlphaFoldDB" id="A0AAD9XY40"/>
<evidence type="ECO:0000313" key="2">
    <source>
        <dbReference type="EMBL" id="KAK2729710.1"/>
    </source>
</evidence>
<reference evidence="2" key="1">
    <citation type="submission" date="2023-02" db="EMBL/GenBank/DDBJ databases">
        <title>Colletotrichum kahawae CIFC_Que2 genome sequencing and assembly.</title>
        <authorList>
            <person name="Baroncelli R."/>
        </authorList>
    </citation>
    <scope>NUCLEOTIDE SEQUENCE</scope>
    <source>
        <strain evidence="2">CIFC_Que2</strain>
    </source>
</reference>
<sequence length="121" mass="13266">MNAHRKLPSNHPDPLTTSPNVPLSKQHQSPKKCPPEPQTFAHVGFCKDTNIHAVTKQLKRNQTGESLETGQICANIVYVTPASWNATMMGGCDSCMPTRRMMGLHVTLSLIPPFCAVSIDQ</sequence>
<gene>
    <name evidence="2" type="ORF">CKAH01_02684</name>
</gene>